<sequence length="201" mass="23311">MSLLKADQLRRDLFIKYSDKIAELLGETEECSPTEEQREKEEIETTEQRGLSSLPKRFRISYPRQHLLRQRAMQMPPAADVGDAENSPASASNSTCPPPGETATDEDENVETIWVELDEEEKRPVYNEPYPSVKRMMRRMQDESLRLLMREARIPVTPHQGDAYLLQRMEVLQQLEKNIGDDRIKILARLQKMDGKLHTCE</sequence>
<dbReference type="VEuPathDB" id="TriTrypDB:TEOVI_000082700"/>
<dbReference type="Proteomes" id="UP000195570">
    <property type="component" value="Unassembled WGS sequence"/>
</dbReference>
<dbReference type="AlphaFoldDB" id="A0A1G4IBB4"/>
<name>A0A1G4IBB4_TRYEQ</name>
<dbReference type="GeneID" id="92374767"/>
<dbReference type="RefSeq" id="XP_067080258.1">
    <property type="nucleotide sequence ID" value="XM_067224157.1"/>
</dbReference>
<comment type="caution">
    <text evidence="2">The sequence shown here is derived from an EMBL/GenBank/DDBJ whole genome shotgun (WGS) entry which is preliminary data.</text>
</comment>
<gene>
    <name evidence="2" type="ORF">TEOVI_000082700</name>
</gene>
<protein>
    <submittedName>
        <fullName evidence="2">Uncharacterized protein</fullName>
    </submittedName>
</protein>
<evidence type="ECO:0000313" key="3">
    <source>
        <dbReference type="Proteomes" id="UP000195570"/>
    </source>
</evidence>
<feature type="region of interest" description="Disordered" evidence="1">
    <location>
        <begin position="73"/>
        <end position="108"/>
    </location>
</feature>
<accession>A0A1G4IBB4</accession>
<keyword evidence="3" id="KW-1185">Reference proteome</keyword>
<organism evidence="2 3">
    <name type="scientific">Trypanosoma equiperdum</name>
    <dbReference type="NCBI Taxonomy" id="5694"/>
    <lineage>
        <taxon>Eukaryota</taxon>
        <taxon>Discoba</taxon>
        <taxon>Euglenozoa</taxon>
        <taxon>Kinetoplastea</taxon>
        <taxon>Metakinetoplastina</taxon>
        <taxon>Trypanosomatida</taxon>
        <taxon>Trypanosomatidae</taxon>
        <taxon>Trypanosoma</taxon>
    </lineage>
</organism>
<dbReference type="EMBL" id="CZPT02001188">
    <property type="protein sequence ID" value="SCU69261.1"/>
    <property type="molecule type" value="Genomic_DNA"/>
</dbReference>
<evidence type="ECO:0000313" key="2">
    <source>
        <dbReference type="EMBL" id="SCU69261.1"/>
    </source>
</evidence>
<feature type="compositionally biased region" description="Basic and acidic residues" evidence="1">
    <location>
        <begin position="35"/>
        <end position="47"/>
    </location>
</feature>
<evidence type="ECO:0000256" key="1">
    <source>
        <dbReference type="SAM" id="MobiDB-lite"/>
    </source>
</evidence>
<reference evidence="2" key="1">
    <citation type="submission" date="2016-09" db="EMBL/GenBank/DDBJ databases">
        <authorList>
            <person name="Hebert L."/>
            <person name="Moumen B."/>
        </authorList>
    </citation>
    <scope>NUCLEOTIDE SEQUENCE [LARGE SCALE GENOMIC DNA]</scope>
    <source>
        <strain evidence="2">OVI</strain>
    </source>
</reference>
<proteinExistence type="predicted"/>
<feature type="region of interest" description="Disordered" evidence="1">
    <location>
        <begin position="27"/>
        <end position="56"/>
    </location>
</feature>